<organism evidence="2 3">
    <name type="scientific">Zancudomyces culisetae</name>
    <name type="common">Gut fungus</name>
    <name type="synonym">Smittium culisetae</name>
    <dbReference type="NCBI Taxonomy" id="1213189"/>
    <lineage>
        <taxon>Eukaryota</taxon>
        <taxon>Fungi</taxon>
        <taxon>Fungi incertae sedis</taxon>
        <taxon>Zoopagomycota</taxon>
        <taxon>Kickxellomycotina</taxon>
        <taxon>Harpellomycetes</taxon>
        <taxon>Harpellales</taxon>
        <taxon>Legeriomycetaceae</taxon>
        <taxon>Zancudomyces</taxon>
    </lineage>
</organism>
<keyword evidence="1" id="KW-0472">Membrane</keyword>
<dbReference type="EMBL" id="LSSK01000921">
    <property type="protein sequence ID" value="OMH81350.1"/>
    <property type="molecule type" value="Genomic_DNA"/>
</dbReference>
<feature type="transmembrane region" description="Helical" evidence="1">
    <location>
        <begin position="27"/>
        <end position="48"/>
    </location>
</feature>
<reference evidence="3" key="1">
    <citation type="submission" date="2017-01" db="EMBL/GenBank/DDBJ databases">
        <authorList>
            <person name="Wang Y."/>
            <person name="White M."/>
            <person name="Kvist S."/>
            <person name="Moncalvo J.-M."/>
        </authorList>
    </citation>
    <scope>NUCLEOTIDE SEQUENCE [LARGE SCALE GENOMIC DNA]</scope>
    <source>
        <strain evidence="3">COL-18-3</strain>
    </source>
</reference>
<dbReference type="Pfam" id="PF11735">
    <property type="entry name" value="CAP59_mtransfer"/>
    <property type="match status" value="1"/>
</dbReference>
<dbReference type="PANTHER" id="PTHR34144">
    <property type="entry name" value="CHROMOSOME 8, WHOLE GENOME SHOTGUN SEQUENCE"/>
    <property type="match status" value="1"/>
</dbReference>
<keyword evidence="3" id="KW-1185">Reference proteome</keyword>
<dbReference type="SUPFAM" id="SSF53448">
    <property type="entry name" value="Nucleotide-diphospho-sugar transferases"/>
    <property type="match status" value="1"/>
</dbReference>
<dbReference type="OrthoDB" id="262547at2759"/>
<evidence type="ECO:0000313" key="2">
    <source>
        <dbReference type="EMBL" id="OMH81350.1"/>
    </source>
</evidence>
<accession>A0A1R1PK48</accession>
<comment type="caution">
    <text evidence="2">The sequence shown here is derived from an EMBL/GenBank/DDBJ whole genome shotgun (WGS) entry which is preliminary data.</text>
</comment>
<dbReference type="GO" id="GO:0016757">
    <property type="term" value="F:glycosyltransferase activity"/>
    <property type="evidence" value="ECO:0007669"/>
    <property type="project" value="UniProtKB-KW"/>
</dbReference>
<keyword evidence="1" id="KW-1133">Transmembrane helix</keyword>
<evidence type="ECO:0000256" key="1">
    <source>
        <dbReference type="SAM" id="Phobius"/>
    </source>
</evidence>
<dbReference type="Proteomes" id="UP000188320">
    <property type="component" value="Unassembled WGS sequence"/>
</dbReference>
<keyword evidence="1" id="KW-0812">Transmembrane</keyword>
<dbReference type="PANTHER" id="PTHR34144:SF5">
    <property type="entry name" value="ALPHA-1,3-MANNOSYLTRANSFERASE CMT1"/>
    <property type="match status" value="1"/>
</dbReference>
<dbReference type="InterPro" id="IPR021047">
    <property type="entry name" value="Mannosyltransferase_CMT1"/>
</dbReference>
<dbReference type="InterPro" id="IPR029044">
    <property type="entry name" value="Nucleotide-diphossugar_trans"/>
</dbReference>
<keyword evidence="2" id="KW-0328">Glycosyltransferase</keyword>
<proteinExistence type="predicted"/>
<protein>
    <submittedName>
        <fullName evidence="2">Alpha-1,3-mannosyltransferase CMT1</fullName>
    </submittedName>
</protein>
<sequence>MQDHPYISLVDTHSKGIIAMAFRKKHIIIRIIIISLTIVTIYIAGNLLGERDGEEQDTVKNSRKLTVDVKPIQPAELCSTDARIDFDKNREVYGRYLPLSASSPDYVVYEYSIRNQVYYYRKKEKNNKHKKHPRYFFAANLHNNEEILPQFMQELLRVFEFLGFENVYMSIYENGSTDKTKEMLESFSARLEEYKVQHRLNMENSKRPENSHRIEYLANVRNKALEPYYEFSERKRQRRMFSGDRSMEFDKIIFINDIMFCRNDILELILQSNNNQADITCPMDLDYYDETDSSGNKIPIKTFRDTWVARDIKGDAFRKNIKDLTTDSESNKRAEKGLPFQVQCCWNGVVVLNPKPFDNPFDLRFRRSVLNTTECAASECSLFCNDYWRLGFDRVMVVPTVQVPYNTREFKYLERDYVNKLHVDIDKKIEFVEGPKQVLCHPLVKNNTQNPDGPIKWGEYLVDYSNL</sequence>
<dbReference type="AlphaFoldDB" id="A0A1R1PK48"/>
<keyword evidence="2" id="KW-0808">Transferase</keyword>
<evidence type="ECO:0000313" key="3">
    <source>
        <dbReference type="Proteomes" id="UP000188320"/>
    </source>
</evidence>
<name>A0A1R1PK48_ZANCU</name>
<gene>
    <name evidence="2" type="ORF">AX774_g5196</name>
</gene>
<dbReference type="Gene3D" id="3.90.550.10">
    <property type="entry name" value="Spore Coat Polysaccharide Biosynthesis Protein SpsA, Chain A"/>
    <property type="match status" value="1"/>
</dbReference>